<gene>
    <name evidence="2" type="ORF">AZE42_08207</name>
</gene>
<dbReference type="Proteomes" id="UP000183567">
    <property type="component" value="Unassembled WGS sequence"/>
</dbReference>
<evidence type="ECO:0008006" key="4">
    <source>
        <dbReference type="Google" id="ProtNLM"/>
    </source>
</evidence>
<comment type="caution">
    <text evidence="2">The sequence shown here is derived from an EMBL/GenBank/DDBJ whole genome shotgun (WGS) entry which is preliminary data.</text>
</comment>
<feature type="chain" id="PRO_5011955886" description="F-box domain-containing protein" evidence="1">
    <location>
        <begin position="31"/>
        <end position="359"/>
    </location>
</feature>
<feature type="signal peptide" evidence="1">
    <location>
        <begin position="1"/>
        <end position="30"/>
    </location>
</feature>
<dbReference type="STRING" id="180088.A0A1J8QP36"/>
<name>A0A1J8QP36_9AGAM</name>
<dbReference type="OrthoDB" id="2606310at2759"/>
<keyword evidence="3" id="KW-1185">Reference proteome</keyword>
<keyword evidence="1" id="KW-0732">Signal</keyword>
<sequence length="359" mass="39895">METITRFSFVDLSTELCLLIFAHAARPTFAQSNDYDAINPYSSALALCRVSRIVRRAVLPELLRTVLLSEDSNVTAFVHALHMQKAYAEQGNHLHFAYEARVRRIWIGEIFEPPTVAPHGSLSPNSLSYTACDSDIDFSLLAPVLLDAQSLALDFSSLFLLHGCLYYAWNPRIDTKVRLGVGCSSPPWNTKTLTLSGTHTPWRPFTNTTEGSAFLASISRLVFVSPTLIEAPLLPARGLCLDNDNRKESGEYKLPSWTAGVPWASFKSLQAVSLAFPQLSLITSSGDVHIELLTFSAPRLLGYWAFQDTGTYTSEDSREGQVSSIDDDVRVTISRSHSRIHFCILCQDWEKAWVCGLCN</sequence>
<evidence type="ECO:0000313" key="2">
    <source>
        <dbReference type="EMBL" id="OJA13516.1"/>
    </source>
</evidence>
<evidence type="ECO:0000256" key="1">
    <source>
        <dbReference type="SAM" id="SignalP"/>
    </source>
</evidence>
<dbReference type="AlphaFoldDB" id="A0A1J8QP36"/>
<accession>A0A1J8QP36</accession>
<reference evidence="2 3" key="1">
    <citation type="submission" date="2016-03" db="EMBL/GenBank/DDBJ databases">
        <title>Comparative genomics of the ectomycorrhizal sister species Rhizopogon vinicolor and Rhizopogon vesiculosus (Basidiomycota: Boletales) reveals a divergence of the mating type B locus.</title>
        <authorList>
            <person name="Mujic A.B."/>
            <person name="Kuo A."/>
            <person name="Tritt A."/>
            <person name="Lipzen A."/>
            <person name="Chen C."/>
            <person name="Johnson J."/>
            <person name="Sharma A."/>
            <person name="Barry K."/>
            <person name="Grigoriev I.V."/>
            <person name="Spatafora J.W."/>
        </authorList>
    </citation>
    <scope>NUCLEOTIDE SEQUENCE [LARGE SCALE GENOMIC DNA]</scope>
    <source>
        <strain evidence="2 3">AM-OR11-056</strain>
    </source>
</reference>
<proteinExistence type="predicted"/>
<dbReference type="EMBL" id="LVVM01004124">
    <property type="protein sequence ID" value="OJA13516.1"/>
    <property type="molecule type" value="Genomic_DNA"/>
</dbReference>
<evidence type="ECO:0000313" key="3">
    <source>
        <dbReference type="Proteomes" id="UP000183567"/>
    </source>
</evidence>
<organism evidence="2 3">
    <name type="scientific">Rhizopogon vesiculosus</name>
    <dbReference type="NCBI Taxonomy" id="180088"/>
    <lineage>
        <taxon>Eukaryota</taxon>
        <taxon>Fungi</taxon>
        <taxon>Dikarya</taxon>
        <taxon>Basidiomycota</taxon>
        <taxon>Agaricomycotina</taxon>
        <taxon>Agaricomycetes</taxon>
        <taxon>Agaricomycetidae</taxon>
        <taxon>Boletales</taxon>
        <taxon>Suillineae</taxon>
        <taxon>Rhizopogonaceae</taxon>
        <taxon>Rhizopogon</taxon>
    </lineage>
</organism>
<protein>
    <recommendedName>
        <fullName evidence="4">F-box domain-containing protein</fullName>
    </recommendedName>
</protein>